<evidence type="ECO:0000259" key="2">
    <source>
        <dbReference type="SMART" id="SM00942"/>
    </source>
</evidence>
<feature type="region of interest" description="Disordered" evidence="1">
    <location>
        <begin position="27"/>
        <end position="51"/>
    </location>
</feature>
<accession>A0A5K7X9E7</accession>
<feature type="domain" description="Primase C-terminal 1" evidence="2">
    <location>
        <begin position="203"/>
        <end position="270"/>
    </location>
</feature>
<evidence type="ECO:0000313" key="4">
    <source>
        <dbReference type="Proteomes" id="UP000326837"/>
    </source>
</evidence>
<dbReference type="InterPro" id="IPR014820">
    <property type="entry name" value="PriCT_1"/>
</dbReference>
<dbReference type="RefSeq" id="WP_152098461.1">
    <property type="nucleotide sequence ID" value="NZ_AP021861.1"/>
</dbReference>
<evidence type="ECO:0000256" key="1">
    <source>
        <dbReference type="SAM" id="MobiDB-lite"/>
    </source>
</evidence>
<feature type="compositionally biased region" description="Basic and acidic residues" evidence="1">
    <location>
        <begin position="27"/>
        <end position="36"/>
    </location>
</feature>
<dbReference type="EMBL" id="AP021861">
    <property type="protein sequence ID" value="BBO32507.1"/>
    <property type="molecule type" value="Genomic_DNA"/>
</dbReference>
<name>A0A5K7X9E7_9BACT</name>
<dbReference type="SUPFAM" id="SSF52540">
    <property type="entry name" value="P-loop containing nucleoside triphosphate hydrolases"/>
    <property type="match status" value="1"/>
</dbReference>
<keyword evidence="4" id="KW-1185">Reference proteome</keyword>
<reference evidence="4" key="1">
    <citation type="submission" date="2019-10" db="EMBL/GenBank/DDBJ databases">
        <title>Lacipirellula parvula gen. nov., sp. nov., representing a lineage of planctomycetes widespread in freshwater anoxic habitats, and description of the family Lacipirellulaceae.</title>
        <authorList>
            <person name="Dedysh S.N."/>
            <person name="Kulichevskaya I.S."/>
            <person name="Beletsky A.V."/>
            <person name="Rakitin A.L."/>
            <person name="Mardanov A.V."/>
            <person name="Ivanova A.A."/>
            <person name="Saltykova V.X."/>
            <person name="Rijpstra W.I.C."/>
            <person name="Sinninghe Damste J.S."/>
            <person name="Ravin N.V."/>
        </authorList>
    </citation>
    <scope>NUCLEOTIDE SEQUENCE [LARGE SCALE GENOMIC DNA]</scope>
    <source>
        <strain evidence="4">PX69</strain>
    </source>
</reference>
<dbReference type="SMART" id="SM00942">
    <property type="entry name" value="PriCT_1"/>
    <property type="match status" value="1"/>
</dbReference>
<dbReference type="Gene3D" id="3.40.50.300">
    <property type="entry name" value="P-loop containing nucleotide triphosphate hydrolases"/>
    <property type="match status" value="1"/>
</dbReference>
<dbReference type="Pfam" id="PF13481">
    <property type="entry name" value="AAA_25"/>
    <property type="match status" value="1"/>
</dbReference>
<dbReference type="Proteomes" id="UP000326837">
    <property type="component" value="Chromosome"/>
</dbReference>
<dbReference type="AlphaFoldDB" id="A0A5K7X9E7"/>
<organism evidence="3 4">
    <name type="scientific">Lacipirellula parvula</name>
    <dbReference type="NCBI Taxonomy" id="2650471"/>
    <lineage>
        <taxon>Bacteria</taxon>
        <taxon>Pseudomonadati</taxon>
        <taxon>Planctomycetota</taxon>
        <taxon>Planctomycetia</taxon>
        <taxon>Pirellulales</taxon>
        <taxon>Lacipirellulaceae</taxon>
        <taxon>Lacipirellula</taxon>
    </lineage>
</organism>
<gene>
    <name evidence="3" type="ORF">PLANPX_2119</name>
</gene>
<dbReference type="KEGG" id="lpav:PLANPX_2119"/>
<evidence type="ECO:0000313" key="3">
    <source>
        <dbReference type="EMBL" id="BBO32507.1"/>
    </source>
</evidence>
<protein>
    <recommendedName>
        <fullName evidence="2">Primase C-terminal 1 domain-containing protein</fullName>
    </recommendedName>
</protein>
<sequence length="642" mass="69401">MIAVKPSLADTIPAELQSRKQWVNWKLESRGGDKPTKVPYQPNGRKASTTNKATWSTYDAATQATGFDGIGFVFSPDDSYVGIDLDKCRNAATGVVEPWATEIVNSLATYVEVSPSGTGLHLIAKGELPCDGTGKKVDFAGGKVEAYSHGRYFCTTGNVTGLELKPVAERTTELNAFWAKTFGGSPSVTAEPASDAEACWARLEKMPDAVSGDRGHDRMLAVNCEILRHGISGEEAWALIHRFNEEKCDPPWSQTELEHKWKSANEKVLRGREFGVLSATASNGGPFSLGLIRWSDFQKDETPQQYLIPGLVAEAEHFVIGGRTKGLKTNTALDMMISLASGQPFFGHFPVAGPCPVAFISGESGRKSLQRRAATMASVRGAEISDDNFFIGFDLPKLSITAHLDAIQKAIEELGIKLLCVDPAYLATLTSGNADKASNQFAMGLILEPFGKIGTATGCTMALVHHARKASRAEQFQPMTREDLSQSGFDAWMRQWLLLSRRSAFRNGVHELHMEAGGSAGHFGQWAVTVDEGDDLRGRQWAVTVVEADQARANALQAAQDAKAERLALDISIVRSVLDTGRNEPLSKTAIREKTTFNSVRLAGVLAAMLANGELEDADYCVGGHKPKPGGYRLSTRLGVVA</sequence>
<proteinExistence type="predicted"/>
<dbReference type="InterPro" id="IPR027417">
    <property type="entry name" value="P-loop_NTPase"/>
</dbReference>